<dbReference type="PANTHER" id="PTHR18860">
    <property type="entry name" value="14-3-3 PROTEIN"/>
    <property type="match status" value="1"/>
</dbReference>
<dbReference type="InterPro" id="IPR036815">
    <property type="entry name" value="14-3-3_dom_sf"/>
</dbReference>
<dbReference type="Gene3D" id="1.20.190.20">
    <property type="entry name" value="14-3-3 domain"/>
    <property type="match status" value="1"/>
</dbReference>
<feature type="region of interest" description="Disordered" evidence="2">
    <location>
        <begin position="1"/>
        <end position="51"/>
    </location>
</feature>
<evidence type="ECO:0000313" key="5">
    <source>
        <dbReference type="Proteomes" id="UP000743370"/>
    </source>
</evidence>
<dbReference type="PRINTS" id="PR00305">
    <property type="entry name" value="1433ZETA"/>
</dbReference>
<comment type="caution">
    <text evidence="4">The sequence shown here is derived from an EMBL/GenBank/DDBJ whole genome shotgun (WGS) entry which is preliminary data.</text>
</comment>
<feature type="compositionally biased region" description="Pro residues" evidence="2">
    <location>
        <begin position="7"/>
        <end position="18"/>
    </location>
</feature>
<dbReference type="AlphaFoldDB" id="A0A8T0JQP0"/>
<name>A0A8T0JQP0_PHAAN</name>
<feature type="domain" description="14-3-3" evidence="3">
    <location>
        <begin position="187"/>
        <end position="255"/>
    </location>
</feature>
<dbReference type="InterPro" id="IPR000308">
    <property type="entry name" value="14-3-3"/>
</dbReference>
<proteinExistence type="inferred from homology"/>
<evidence type="ECO:0000256" key="1">
    <source>
        <dbReference type="ARBA" id="ARBA00006141"/>
    </source>
</evidence>
<dbReference type="SUPFAM" id="SSF48445">
    <property type="entry name" value="14-3-3 protein"/>
    <property type="match status" value="1"/>
</dbReference>
<evidence type="ECO:0000256" key="2">
    <source>
        <dbReference type="SAM" id="MobiDB-lite"/>
    </source>
</evidence>
<dbReference type="Pfam" id="PF00244">
    <property type="entry name" value="14-3-3"/>
    <property type="match status" value="1"/>
</dbReference>
<dbReference type="InterPro" id="IPR023410">
    <property type="entry name" value="14-3-3_domain"/>
</dbReference>
<dbReference type="Proteomes" id="UP000743370">
    <property type="component" value="Unassembled WGS sequence"/>
</dbReference>
<comment type="similarity">
    <text evidence="1">Belongs to the 14-3-3 family.</text>
</comment>
<reference evidence="4 5" key="1">
    <citation type="submission" date="2020-05" db="EMBL/GenBank/DDBJ databases">
        <title>Vigna angularis (adzuki bean) Var. LongXiaoDou No. 4 denovo assembly.</title>
        <authorList>
            <person name="Xiang H."/>
        </authorList>
    </citation>
    <scope>NUCLEOTIDE SEQUENCE [LARGE SCALE GENOMIC DNA]</scope>
    <source>
        <tissue evidence="4">Leaf</tissue>
    </source>
</reference>
<sequence>MSTAQAQPPPLAPPPQPLQAPSCNDETNDEAAKRGIEDAEEAVQKPWNLRPRKPALLKSALEIGTGPSRNHANNGAGEFHDAVSNHSENPAPKSLRLRGFTNTHCAEKKEKRKFWIALSREEIEEEILDRKSPIYGSKNTCHRFLLRVFPLRCSLQPLQTFMRFCFLRRLLLTPPPRGASSPRSSRRKNRDKEDHVTVIRDFRSKIESEISNICDSILKLLNSHLIPSASSGDSKVFYLKIKGDYHRSIHEVESRGRGTSDARD</sequence>
<protein>
    <submittedName>
        <fullName evidence="4">14-3-3-like protein</fullName>
    </submittedName>
</protein>
<evidence type="ECO:0000259" key="3">
    <source>
        <dbReference type="Pfam" id="PF00244"/>
    </source>
</evidence>
<evidence type="ECO:0000313" key="4">
    <source>
        <dbReference type="EMBL" id="KAG2380575.1"/>
    </source>
</evidence>
<organism evidence="4 5">
    <name type="scientific">Phaseolus angularis</name>
    <name type="common">Azuki bean</name>
    <name type="synonym">Vigna angularis</name>
    <dbReference type="NCBI Taxonomy" id="3914"/>
    <lineage>
        <taxon>Eukaryota</taxon>
        <taxon>Viridiplantae</taxon>
        <taxon>Streptophyta</taxon>
        <taxon>Embryophyta</taxon>
        <taxon>Tracheophyta</taxon>
        <taxon>Spermatophyta</taxon>
        <taxon>Magnoliopsida</taxon>
        <taxon>eudicotyledons</taxon>
        <taxon>Gunneridae</taxon>
        <taxon>Pentapetalae</taxon>
        <taxon>rosids</taxon>
        <taxon>fabids</taxon>
        <taxon>Fabales</taxon>
        <taxon>Fabaceae</taxon>
        <taxon>Papilionoideae</taxon>
        <taxon>50 kb inversion clade</taxon>
        <taxon>NPAAA clade</taxon>
        <taxon>indigoferoid/millettioid clade</taxon>
        <taxon>Phaseoleae</taxon>
        <taxon>Vigna</taxon>
    </lineage>
</organism>
<dbReference type="EMBL" id="JABFOF010000009">
    <property type="protein sequence ID" value="KAG2380575.1"/>
    <property type="molecule type" value="Genomic_DNA"/>
</dbReference>
<gene>
    <name evidence="4" type="ORF">HKW66_Vig0249130</name>
</gene>
<accession>A0A8T0JQP0</accession>